<gene>
    <name evidence="2" type="ORF">Pan216_29890</name>
</gene>
<sequence length="136" mass="15747">MAIREADDSIKERTQALQKWVRRVVADHAKSKPNDEQRRFPRHRVDCKAQITPLNAETLQPETKLKRLAVTKDISTHGLGLVGNDRLQGDLFFVNLIGTKQLLLGRVSRQRQIQGSVYEYGFEIIDRYEAESMELW</sequence>
<reference evidence="2 3" key="1">
    <citation type="submission" date="2019-02" db="EMBL/GenBank/DDBJ databases">
        <title>Deep-cultivation of Planctomycetes and their phenomic and genomic characterization uncovers novel biology.</title>
        <authorList>
            <person name="Wiegand S."/>
            <person name="Jogler M."/>
            <person name="Boedeker C."/>
            <person name="Pinto D."/>
            <person name="Vollmers J."/>
            <person name="Rivas-Marin E."/>
            <person name="Kohn T."/>
            <person name="Peeters S.H."/>
            <person name="Heuer A."/>
            <person name="Rast P."/>
            <person name="Oberbeckmann S."/>
            <person name="Bunk B."/>
            <person name="Jeske O."/>
            <person name="Meyerdierks A."/>
            <person name="Storesund J.E."/>
            <person name="Kallscheuer N."/>
            <person name="Luecker S."/>
            <person name="Lage O.M."/>
            <person name="Pohl T."/>
            <person name="Merkel B.J."/>
            <person name="Hornburger P."/>
            <person name="Mueller R.-W."/>
            <person name="Bruemmer F."/>
            <person name="Labrenz M."/>
            <person name="Spormann A.M."/>
            <person name="Op den Camp H."/>
            <person name="Overmann J."/>
            <person name="Amann R."/>
            <person name="Jetten M.S.M."/>
            <person name="Mascher T."/>
            <person name="Medema M.H."/>
            <person name="Devos D.P."/>
            <person name="Kaster A.-K."/>
            <person name="Ovreas L."/>
            <person name="Rohde M."/>
            <person name="Galperin M.Y."/>
            <person name="Jogler C."/>
        </authorList>
    </citation>
    <scope>NUCLEOTIDE SEQUENCE [LARGE SCALE GENOMIC DNA]</scope>
    <source>
        <strain evidence="2 3">Pan216</strain>
    </source>
</reference>
<protein>
    <submittedName>
        <fullName evidence="2">PilZ domain protein</fullName>
    </submittedName>
</protein>
<dbReference type="GO" id="GO:0035438">
    <property type="term" value="F:cyclic-di-GMP binding"/>
    <property type="evidence" value="ECO:0007669"/>
    <property type="project" value="InterPro"/>
</dbReference>
<dbReference type="InterPro" id="IPR009875">
    <property type="entry name" value="PilZ_domain"/>
</dbReference>
<dbReference type="RefSeq" id="WP_145258638.1">
    <property type="nucleotide sequence ID" value="NZ_CP036279.1"/>
</dbReference>
<dbReference type="Pfam" id="PF07238">
    <property type="entry name" value="PilZ"/>
    <property type="match status" value="1"/>
</dbReference>
<keyword evidence="3" id="KW-1185">Reference proteome</keyword>
<dbReference type="AlphaFoldDB" id="A0A518B562"/>
<evidence type="ECO:0000313" key="2">
    <source>
        <dbReference type="EMBL" id="QDU62123.1"/>
    </source>
</evidence>
<accession>A0A518B562</accession>
<evidence type="ECO:0000259" key="1">
    <source>
        <dbReference type="Pfam" id="PF07238"/>
    </source>
</evidence>
<evidence type="ECO:0000313" key="3">
    <source>
        <dbReference type="Proteomes" id="UP000317093"/>
    </source>
</evidence>
<dbReference type="Proteomes" id="UP000317093">
    <property type="component" value="Chromosome"/>
</dbReference>
<dbReference type="EMBL" id="CP036279">
    <property type="protein sequence ID" value="QDU62123.1"/>
    <property type="molecule type" value="Genomic_DNA"/>
</dbReference>
<dbReference type="KEGG" id="knv:Pan216_29890"/>
<name>A0A518B562_9BACT</name>
<organism evidence="2 3">
    <name type="scientific">Kolteria novifilia</name>
    <dbReference type="NCBI Taxonomy" id="2527975"/>
    <lineage>
        <taxon>Bacteria</taxon>
        <taxon>Pseudomonadati</taxon>
        <taxon>Planctomycetota</taxon>
        <taxon>Planctomycetia</taxon>
        <taxon>Kolteriales</taxon>
        <taxon>Kolteriaceae</taxon>
        <taxon>Kolteria</taxon>
    </lineage>
</organism>
<proteinExistence type="predicted"/>
<feature type="domain" description="PilZ" evidence="1">
    <location>
        <begin position="36"/>
        <end position="130"/>
    </location>
</feature>